<dbReference type="Pfam" id="PF03725">
    <property type="entry name" value="RNase_PH_C"/>
    <property type="match status" value="1"/>
</dbReference>
<sequence>MDLKTFKYSVISVPLYVPQFNLLSPLIHRLLHPVKYYKDYLEKNIRPDGRELEELRPLAISFDVINTADGSAIVKIGNTTVVCGIKAELAAPKALEPNVGYLVPNIEISPVSSPAYRPGPPCDEAQVYSQSLADVISNSRCVNLQDLCITPGKLVWVLYCDLVCLDHDGCIFDAAVIALVAALHTIKLPKITHNSDTDETDVNMSVLTSLPVHGLPVTTSFVVIAGRTVTDPTAEEERLASTSLTVTMSDGRMSFINQSGGDQMDAEMLKKCTESAMKRERSVKKMVNRMIEKGSKEVTMIK</sequence>
<dbReference type="GO" id="GO:0000467">
    <property type="term" value="P:exonucleolytic trimming to generate mature 3'-end of 5.8S rRNA from tricistronic rRNA transcript (SSU-rRNA, 5.8S rRNA, LSU-rRNA)"/>
    <property type="evidence" value="ECO:0007669"/>
    <property type="project" value="TreeGrafter"/>
</dbReference>
<dbReference type="InterPro" id="IPR036345">
    <property type="entry name" value="ExoRNase_PH_dom2_sf"/>
</dbReference>
<dbReference type="EnsemblMetazoa" id="ENSAATROPT016630">
    <property type="protein sequence ID" value="ENSAATROPP014620"/>
    <property type="gene ID" value="ENSAATROPG013613"/>
</dbReference>
<evidence type="ECO:0000256" key="8">
    <source>
        <dbReference type="ARBA" id="ARBA00023242"/>
    </source>
</evidence>
<dbReference type="PANTHER" id="PTHR11097:SF9">
    <property type="entry name" value="EXOSOME COMPLEX COMPONENT RRP43"/>
    <property type="match status" value="1"/>
</dbReference>
<keyword evidence="7" id="KW-0694">RNA-binding</keyword>
<keyword evidence="4" id="KW-0963">Cytoplasm</keyword>
<dbReference type="GO" id="GO:0071035">
    <property type="term" value="P:nuclear polyadenylation-dependent rRNA catabolic process"/>
    <property type="evidence" value="ECO:0007669"/>
    <property type="project" value="TreeGrafter"/>
</dbReference>
<organism evidence="12 13">
    <name type="scientific">Anopheles atroparvus</name>
    <name type="common">European mosquito</name>
    <dbReference type="NCBI Taxonomy" id="41427"/>
    <lineage>
        <taxon>Eukaryota</taxon>
        <taxon>Metazoa</taxon>
        <taxon>Ecdysozoa</taxon>
        <taxon>Arthropoda</taxon>
        <taxon>Hexapoda</taxon>
        <taxon>Insecta</taxon>
        <taxon>Pterygota</taxon>
        <taxon>Neoptera</taxon>
        <taxon>Endopterygota</taxon>
        <taxon>Diptera</taxon>
        <taxon>Nematocera</taxon>
        <taxon>Culicoidea</taxon>
        <taxon>Culicidae</taxon>
        <taxon>Anophelinae</taxon>
        <taxon>Anopheles</taxon>
    </lineage>
</organism>
<dbReference type="GO" id="GO:0000177">
    <property type="term" value="C:cytoplasmic exosome (RNase complex)"/>
    <property type="evidence" value="ECO:0007669"/>
    <property type="project" value="TreeGrafter"/>
</dbReference>
<reference evidence="12" key="1">
    <citation type="submission" date="2024-04" db="UniProtKB">
        <authorList>
            <consortium name="EnsemblMetazoa"/>
        </authorList>
    </citation>
    <scope>IDENTIFICATION</scope>
    <source>
        <strain evidence="12">EBRO</strain>
    </source>
</reference>
<evidence type="ECO:0000256" key="3">
    <source>
        <dbReference type="ARBA" id="ARBA00006678"/>
    </source>
</evidence>
<evidence type="ECO:0000256" key="1">
    <source>
        <dbReference type="ARBA" id="ARBA00004496"/>
    </source>
</evidence>
<evidence type="ECO:0000259" key="10">
    <source>
        <dbReference type="Pfam" id="PF01138"/>
    </source>
</evidence>
<evidence type="ECO:0000259" key="11">
    <source>
        <dbReference type="Pfam" id="PF03725"/>
    </source>
</evidence>
<accession>A0AAG5DUM7</accession>
<keyword evidence="5" id="KW-0698">rRNA processing</keyword>
<dbReference type="FunFam" id="3.30.230.70:FF:000017">
    <property type="entry name" value="Exosome complex component Rrp42"/>
    <property type="match status" value="1"/>
</dbReference>
<dbReference type="SUPFAM" id="SSF54211">
    <property type="entry name" value="Ribosomal protein S5 domain 2-like"/>
    <property type="match status" value="1"/>
</dbReference>
<dbReference type="Gene3D" id="3.30.230.70">
    <property type="entry name" value="GHMP Kinase, N-terminal domain"/>
    <property type="match status" value="1"/>
</dbReference>
<dbReference type="Proteomes" id="UP000075880">
    <property type="component" value="Unassembled WGS sequence"/>
</dbReference>
<dbReference type="GO" id="GO:0016075">
    <property type="term" value="P:rRNA catabolic process"/>
    <property type="evidence" value="ECO:0007669"/>
    <property type="project" value="TreeGrafter"/>
</dbReference>
<evidence type="ECO:0000256" key="4">
    <source>
        <dbReference type="ARBA" id="ARBA00022490"/>
    </source>
</evidence>
<dbReference type="GO" id="GO:0035925">
    <property type="term" value="F:mRNA 3'-UTR AU-rich region binding"/>
    <property type="evidence" value="ECO:0007669"/>
    <property type="project" value="TreeGrafter"/>
</dbReference>
<dbReference type="GO" id="GO:0034473">
    <property type="term" value="P:U1 snRNA 3'-end processing"/>
    <property type="evidence" value="ECO:0007669"/>
    <property type="project" value="TreeGrafter"/>
</dbReference>
<dbReference type="Pfam" id="PF01138">
    <property type="entry name" value="RNase_PH"/>
    <property type="match status" value="1"/>
</dbReference>
<keyword evidence="13" id="KW-1185">Reference proteome</keyword>
<dbReference type="InterPro" id="IPR020568">
    <property type="entry name" value="Ribosomal_Su5_D2-typ_SF"/>
</dbReference>
<evidence type="ECO:0000256" key="9">
    <source>
        <dbReference type="ARBA" id="ARBA00030617"/>
    </source>
</evidence>
<dbReference type="GO" id="GO:0000176">
    <property type="term" value="C:nuclear exosome (RNase complex)"/>
    <property type="evidence" value="ECO:0007669"/>
    <property type="project" value="TreeGrafter"/>
</dbReference>
<feature type="domain" description="Exoribonuclease phosphorolytic" evidence="10">
    <location>
        <begin position="54"/>
        <end position="189"/>
    </location>
</feature>
<evidence type="ECO:0000256" key="2">
    <source>
        <dbReference type="ARBA" id="ARBA00004604"/>
    </source>
</evidence>
<protein>
    <recommendedName>
        <fullName evidence="9">Ribosomal RNA-processing protein 43</fullName>
    </recommendedName>
</protein>
<evidence type="ECO:0000313" key="13">
    <source>
        <dbReference type="Proteomes" id="UP000075880"/>
    </source>
</evidence>
<dbReference type="InterPro" id="IPR027408">
    <property type="entry name" value="PNPase/RNase_PH_dom_sf"/>
</dbReference>
<proteinExistence type="inferred from homology"/>
<evidence type="ECO:0000256" key="6">
    <source>
        <dbReference type="ARBA" id="ARBA00022835"/>
    </source>
</evidence>
<dbReference type="SUPFAM" id="SSF55666">
    <property type="entry name" value="Ribonuclease PH domain 2-like"/>
    <property type="match status" value="1"/>
</dbReference>
<keyword evidence="6" id="KW-0271">Exosome</keyword>
<dbReference type="InterPro" id="IPR001247">
    <property type="entry name" value="ExoRNase_PH_dom1"/>
</dbReference>
<dbReference type="GO" id="GO:0071038">
    <property type="term" value="P:TRAMP-dependent tRNA surveillance pathway"/>
    <property type="evidence" value="ECO:0007669"/>
    <property type="project" value="TreeGrafter"/>
</dbReference>
<evidence type="ECO:0000313" key="12">
    <source>
        <dbReference type="EnsemblMetazoa" id="ENSAATROPP014620"/>
    </source>
</evidence>
<dbReference type="GO" id="GO:0034475">
    <property type="term" value="P:U4 snRNA 3'-end processing"/>
    <property type="evidence" value="ECO:0007669"/>
    <property type="project" value="TreeGrafter"/>
</dbReference>
<dbReference type="InterPro" id="IPR033196">
    <property type="entry name" value="Rrp43"/>
</dbReference>
<dbReference type="CDD" id="cd11369">
    <property type="entry name" value="RNase_PH_RRP43"/>
    <property type="match status" value="1"/>
</dbReference>
<evidence type="ECO:0000256" key="5">
    <source>
        <dbReference type="ARBA" id="ARBA00022552"/>
    </source>
</evidence>
<evidence type="ECO:0000256" key="7">
    <source>
        <dbReference type="ARBA" id="ARBA00022884"/>
    </source>
</evidence>
<dbReference type="InterPro" id="IPR050590">
    <property type="entry name" value="Exosome_comp_Rrp42_subfam"/>
</dbReference>
<comment type="similarity">
    <text evidence="3">Belongs to the RNase PH family.</text>
</comment>
<dbReference type="PANTHER" id="PTHR11097">
    <property type="entry name" value="EXOSOME COMPLEX EXONUCLEASE RIBOSOMAL RNA PROCESSING PROTEIN"/>
    <property type="match status" value="1"/>
</dbReference>
<keyword evidence="8" id="KW-0539">Nucleus</keyword>
<dbReference type="GO" id="GO:0005730">
    <property type="term" value="C:nucleolus"/>
    <property type="evidence" value="ECO:0007669"/>
    <property type="project" value="UniProtKB-SubCell"/>
</dbReference>
<dbReference type="GO" id="GO:0071028">
    <property type="term" value="P:nuclear mRNA surveillance"/>
    <property type="evidence" value="ECO:0007669"/>
    <property type="project" value="TreeGrafter"/>
</dbReference>
<dbReference type="GO" id="GO:0034476">
    <property type="term" value="P:U5 snRNA 3'-end processing"/>
    <property type="evidence" value="ECO:0007669"/>
    <property type="project" value="TreeGrafter"/>
</dbReference>
<dbReference type="AlphaFoldDB" id="A0AAG5DUM7"/>
<dbReference type="InterPro" id="IPR015847">
    <property type="entry name" value="ExoRNase_PH_dom2"/>
</dbReference>
<feature type="domain" description="Exoribonuclease phosphorolytic" evidence="11">
    <location>
        <begin position="214"/>
        <end position="278"/>
    </location>
</feature>
<name>A0AAG5DUM7_ANOAO</name>
<comment type="subcellular location">
    <subcellularLocation>
        <location evidence="1">Cytoplasm</location>
    </subcellularLocation>
    <subcellularLocation>
        <location evidence="2">Nucleus</location>
        <location evidence="2">Nucleolus</location>
    </subcellularLocation>
</comment>